<name>A0A645GN65_9ZZZZ</name>
<protein>
    <recommendedName>
        <fullName evidence="1">Hydrogen maturase F tetramerization domain-containing protein</fullName>
    </recommendedName>
</protein>
<feature type="domain" description="Hydrogen maturase F tetramerization" evidence="1">
    <location>
        <begin position="1"/>
        <end position="76"/>
    </location>
</feature>
<dbReference type="EMBL" id="VSSQ01078532">
    <property type="protein sequence ID" value="MPN28297.1"/>
    <property type="molecule type" value="Genomic_DNA"/>
</dbReference>
<dbReference type="Gene3D" id="3.40.50.11410">
    <property type="match status" value="1"/>
</dbReference>
<organism evidence="2">
    <name type="scientific">bioreactor metagenome</name>
    <dbReference type="NCBI Taxonomy" id="1076179"/>
    <lineage>
        <taxon>unclassified sequences</taxon>
        <taxon>metagenomes</taxon>
        <taxon>ecological metagenomes</taxon>
    </lineage>
</organism>
<comment type="caution">
    <text evidence="2">The sequence shown here is derived from an EMBL/GenBank/DDBJ whole genome shotgun (WGS) entry which is preliminary data.</text>
</comment>
<dbReference type="AlphaFoldDB" id="A0A645GN65"/>
<evidence type="ECO:0000259" key="1">
    <source>
        <dbReference type="Pfam" id="PF18133"/>
    </source>
</evidence>
<gene>
    <name evidence="2" type="ORF">SDC9_175738</name>
</gene>
<sequence>MKNYTKKDIQFEFTSGTEFPLDLSKYALVVHCGGCMLNEREMKYRIACCGDQDIPIVNYGVLIAQMNGILSRTLEVFKTQV</sequence>
<evidence type="ECO:0000313" key="2">
    <source>
        <dbReference type="EMBL" id="MPN28297.1"/>
    </source>
</evidence>
<dbReference type="Pfam" id="PF18133">
    <property type="entry name" value="HydF_tetramer"/>
    <property type="match status" value="1"/>
</dbReference>
<dbReference type="InterPro" id="IPR040644">
    <property type="entry name" value="HydF_tetramer"/>
</dbReference>
<accession>A0A645GN65</accession>
<reference evidence="2" key="1">
    <citation type="submission" date="2019-08" db="EMBL/GenBank/DDBJ databases">
        <authorList>
            <person name="Kucharzyk K."/>
            <person name="Murdoch R.W."/>
            <person name="Higgins S."/>
            <person name="Loffler F."/>
        </authorList>
    </citation>
    <scope>NUCLEOTIDE SEQUENCE</scope>
</reference>
<proteinExistence type="predicted"/>